<accession>A0A417YST1</accession>
<evidence type="ECO:0000313" key="4">
    <source>
        <dbReference type="Proteomes" id="UP000284416"/>
    </source>
</evidence>
<dbReference type="RefSeq" id="WP_118921386.1">
    <property type="nucleotide sequence ID" value="NZ_QWEG01000008.1"/>
</dbReference>
<reference evidence="3 4" key="1">
    <citation type="journal article" date="2017" name="Int. J. Syst. Evol. Microbiol.">
        <title>Bacillus notoginsengisoli sp. nov., a novel bacterium isolated from the rhizosphere of Panax notoginseng.</title>
        <authorList>
            <person name="Zhang M.Y."/>
            <person name="Cheng J."/>
            <person name="Cai Y."/>
            <person name="Zhang T.Y."/>
            <person name="Wu Y.Y."/>
            <person name="Manikprabhu D."/>
            <person name="Li W.J."/>
            <person name="Zhang Y.X."/>
        </authorList>
    </citation>
    <scope>NUCLEOTIDE SEQUENCE [LARGE SCALE GENOMIC DNA]</scope>
    <source>
        <strain evidence="3 4">JCM 30743</strain>
    </source>
</reference>
<dbReference type="AlphaFoldDB" id="A0A417YST1"/>
<name>A0A417YST1_9BACI</name>
<dbReference type="OrthoDB" id="324900at2"/>
<dbReference type="GO" id="GO:0006508">
    <property type="term" value="P:proteolysis"/>
    <property type="evidence" value="ECO:0007669"/>
    <property type="project" value="UniProtKB-KW"/>
</dbReference>
<keyword evidence="3" id="KW-0482">Metalloprotease</keyword>
<feature type="transmembrane region" description="Helical" evidence="1">
    <location>
        <begin position="150"/>
        <end position="169"/>
    </location>
</feature>
<keyword evidence="1" id="KW-0472">Membrane</keyword>
<dbReference type="Pfam" id="PF02517">
    <property type="entry name" value="Rce1-like"/>
    <property type="match status" value="1"/>
</dbReference>
<proteinExistence type="predicted"/>
<comment type="caution">
    <text evidence="3">The sequence shown here is derived from an EMBL/GenBank/DDBJ whole genome shotgun (WGS) entry which is preliminary data.</text>
</comment>
<feature type="transmembrane region" description="Helical" evidence="1">
    <location>
        <begin position="206"/>
        <end position="224"/>
    </location>
</feature>
<evidence type="ECO:0000313" key="3">
    <source>
        <dbReference type="EMBL" id="RHW39054.1"/>
    </source>
</evidence>
<dbReference type="EMBL" id="QWEG01000008">
    <property type="protein sequence ID" value="RHW39054.1"/>
    <property type="molecule type" value="Genomic_DNA"/>
</dbReference>
<evidence type="ECO:0000259" key="2">
    <source>
        <dbReference type="Pfam" id="PF02517"/>
    </source>
</evidence>
<organism evidence="3 4">
    <name type="scientific">Neobacillus notoginsengisoli</name>
    <dbReference type="NCBI Taxonomy" id="1578198"/>
    <lineage>
        <taxon>Bacteria</taxon>
        <taxon>Bacillati</taxon>
        <taxon>Bacillota</taxon>
        <taxon>Bacilli</taxon>
        <taxon>Bacillales</taxon>
        <taxon>Bacillaceae</taxon>
        <taxon>Neobacillus</taxon>
    </lineage>
</organism>
<gene>
    <name evidence="3" type="ORF">D1B31_13920</name>
</gene>
<keyword evidence="1" id="KW-1133">Transmembrane helix</keyword>
<feature type="transmembrane region" description="Helical" evidence="1">
    <location>
        <begin position="249"/>
        <end position="270"/>
    </location>
</feature>
<feature type="transmembrane region" description="Helical" evidence="1">
    <location>
        <begin position="81"/>
        <end position="99"/>
    </location>
</feature>
<feature type="transmembrane region" description="Helical" evidence="1">
    <location>
        <begin position="119"/>
        <end position="138"/>
    </location>
</feature>
<dbReference type="Proteomes" id="UP000284416">
    <property type="component" value="Unassembled WGS sequence"/>
</dbReference>
<evidence type="ECO:0000256" key="1">
    <source>
        <dbReference type="SAM" id="Phobius"/>
    </source>
</evidence>
<feature type="transmembrane region" description="Helical" evidence="1">
    <location>
        <begin position="12"/>
        <end position="34"/>
    </location>
</feature>
<dbReference type="GO" id="GO:0004175">
    <property type="term" value="F:endopeptidase activity"/>
    <property type="evidence" value="ECO:0007669"/>
    <property type="project" value="UniProtKB-ARBA"/>
</dbReference>
<dbReference type="GO" id="GO:0008237">
    <property type="term" value="F:metallopeptidase activity"/>
    <property type="evidence" value="ECO:0007669"/>
    <property type="project" value="UniProtKB-KW"/>
</dbReference>
<feature type="domain" description="CAAX prenyl protease 2/Lysostaphin resistance protein A-like" evidence="2">
    <location>
        <begin position="119"/>
        <end position="215"/>
    </location>
</feature>
<sequence>MEDRIGTGKALLILFLSIVVLVFAQGLAGLIYLIPFPGVILPIFYAALCVVLAYWAVNQLCKKVLKLTLRECRIDKPKIEVKWLVCAFVLPIAVIALLVSTPGEFVYNDIKAGEAIKNVIAAIFVAGFAAGVVEEMAFRGVIMKTLEMRWGKGVAIVVPSVIFGLLHAIGSNLHALDLLMLFVGGTSVGIMFSLIVYQSGSVWNSAIVHGVWNCMMIGNVLTIGPSNNENSIFSYILSSESTLLTGGKFGVEVSIVAILGYLFVITLILYSMKKQTGV</sequence>
<dbReference type="PANTHER" id="PTHR39430">
    <property type="entry name" value="MEMBRANE-ASSOCIATED PROTEASE-RELATED"/>
    <property type="match status" value="1"/>
</dbReference>
<protein>
    <submittedName>
        <fullName evidence="3">CPBP family intramembrane metalloprotease</fullName>
    </submittedName>
</protein>
<dbReference type="InterPro" id="IPR003675">
    <property type="entry name" value="Rce1/LyrA-like_dom"/>
</dbReference>
<dbReference type="PANTHER" id="PTHR39430:SF1">
    <property type="entry name" value="PROTEASE"/>
    <property type="match status" value="1"/>
</dbReference>
<dbReference type="GO" id="GO:0080120">
    <property type="term" value="P:CAAX-box protein maturation"/>
    <property type="evidence" value="ECO:0007669"/>
    <property type="project" value="UniProtKB-ARBA"/>
</dbReference>
<keyword evidence="1" id="KW-0812">Transmembrane</keyword>
<keyword evidence="3" id="KW-0645">Protease</keyword>
<keyword evidence="4" id="KW-1185">Reference proteome</keyword>
<feature type="transmembrane region" description="Helical" evidence="1">
    <location>
        <begin position="175"/>
        <end position="197"/>
    </location>
</feature>
<keyword evidence="3" id="KW-0378">Hydrolase</keyword>
<feature type="transmembrane region" description="Helical" evidence="1">
    <location>
        <begin position="40"/>
        <end position="61"/>
    </location>
</feature>